<dbReference type="GO" id="GO:0015180">
    <property type="term" value="F:L-alanine transmembrane transporter activity"/>
    <property type="evidence" value="ECO:0007669"/>
    <property type="project" value="TreeGrafter"/>
</dbReference>
<dbReference type="OMA" id="PERETGQ"/>
<dbReference type="GO" id="GO:0015823">
    <property type="term" value="P:phenylalanine transport"/>
    <property type="evidence" value="ECO:0007669"/>
    <property type="project" value="TreeGrafter"/>
</dbReference>
<keyword evidence="5" id="KW-1185">Reference proteome</keyword>
<dbReference type="Pfam" id="PF00128">
    <property type="entry name" value="Alpha-amylase"/>
    <property type="match status" value="1"/>
</dbReference>
<sequence>MKPTEVEQEKEVELTEKEQEKQPMTGGGEATNGDAASSPAAENGNGTVKVLLPEEETEAKFTGLSKEELLRVAGTPGWVRTRCALLALFWLGWLGMLAGAVIIILQAPRCRTPPAVSWWNQGPLYQIGDVQAFADNLPGVQQKVSQLAKLKLKGLVLGPVHVAPEDQPQRLDFHNISPDVGNLRQFRDLLQAVHKKNMFLVLDLTPNYHGNQPWYSNITVTTVAEELKSALMFWLKEGVDGVQLAGVEQVMTAEPSLWADIRAIVQNRSDDVDTKKVLVGVTDGGSAPGVSALLGSSGVDLLLSDVLRSNAEDATERAQSVQLLVAAHPQGRLAWNLGGRSQGHLASLVGSSGVKGHQLLLFTLPGTPVFNYGDEIGLLDQETKFPTMLWDSPEAEQELNGTAKEDQERRSSVLQVFRDLSELRAAEPALLYGDLLLLHNASSSLAYARVWDQSDRFLAAFNWGSEEGVALDLSHPLLGPEGVVVMAAGAQGPGAAGPGAAVALEAVQLGPGQALLIKVPYRG</sequence>
<dbReference type="Gene3D" id="3.20.20.80">
    <property type="entry name" value="Glycosidases"/>
    <property type="match status" value="1"/>
</dbReference>
<dbReference type="InterPro" id="IPR042280">
    <property type="entry name" value="SLC3A2"/>
</dbReference>
<dbReference type="Pfam" id="PF16028">
    <property type="entry name" value="SLC3A2_N"/>
    <property type="match status" value="1"/>
</dbReference>
<dbReference type="InterPro" id="IPR006047">
    <property type="entry name" value="GH13_cat_dom"/>
</dbReference>
<dbReference type="AlphaFoldDB" id="A0A8C4ZIG0"/>
<organism evidence="4 5">
    <name type="scientific">Gadus morhua</name>
    <name type="common">Atlantic cod</name>
    <dbReference type="NCBI Taxonomy" id="8049"/>
    <lineage>
        <taxon>Eukaryota</taxon>
        <taxon>Metazoa</taxon>
        <taxon>Chordata</taxon>
        <taxon>Craniata</taxon>
        <taxon>Vertebrata</taxon>
        <taxon>Euteleostomi</taxon>
        <taxon>Actinopterygii</taxon>
        <taxon>Neopterygii</taxon>
        <taxon>Teleostei</taxon>
        <taxon>Neoteleostei</taxon>
        <taxon>Acanthomorphata</taxon>
        <taxon>Zeiogadaria</taxon>
        <taxon>Gadariae</taxon>
        <taxon>Gadiformes</taxon>
        <taxon>Gadoidei</taxon>
        <taxon>Gadidae</taxon>
        <taxon>Gadus</taxon>
    </lineage>
</organism>
<keyword evidence="2" id="KW-1133">Transmembrane helix</keyword>
<accession>A0A8C4ZIG0</accession>
<evidence type="ECO:0000313" key="5">
    <source>
        <dbReference type="Proteomes" id="UP000694546"/>
    </source>
</evidence>
<dbReference type="GO" id="GO:0015190">
    <property type="term" value="F:L-leucine transmembrane transporter activity"/>
    <property type="evidence" value="ECO:0007669"/>
    <property type="project" value="TreeGrafter"/>
</dbReference>
<dbReference type="PANTHER" id="PTHR46673:SF3">
    <property type="entry name" value="SOLUTE CARRIER FAMILY 3 (AMINO ACID TRANSPORTER HEAVY CHAIN), MEMBER 2A-RELATED"/>
    <property type="match status" value="1"/>
</dbReference>
<feature type="compositionally biased region" description="Basic and acidic residues" evidence="1">
    <location>
        <begin position="1"/>
        <end position="21"/>
    </location>
</feature>
<feature type="transmembrane region" description="Helical" evidence="2">
    <location>
        <begin position="83"/>
        <end position="105"/>
    </location>
</feature>
<feature type="domain" description="Glycosyl hydrolase family 13 catalytic" evidence="3">
    <location>
        <begin position="130"/>
        <end position="424"/>
    </location>
</feature>
<dbReference type="InterPro" id="IPR031984">
    <property type="entry name" value="SLC3A2_N"/>
</dbReference>
<dbReference type="GO" id="GO:0015173">
    <property type="term" value="F:aromatic amino acid transmembrane transporter activity"/>
    <property type="evidence" value="ECO:0007669"/>
    <property type="project" value="TreeGrafter"/>
</dbReference>
<dbReference type="SUPFAM" id="SSF51445">
    <property type="entry name" value="(Trans)glycosidases"/>
    <property type="match status" value="1"/>
</dbReference>
<dbReference type="GO" id="GO:1903801">
    <property type="term" value="P:L-leucine import across plasma membrane"/>
    <property type="evidence" value="ECO:0007669"/>
    <property type="project" value="TreeGrafter"/>
</dbReference>
<dbReference type="SMART" id="SM00642">
    <property type="entry name" value="Aamy"/>
    <property type="match status" value="1"/>
</dbReference>
<keyword evidence="2" id="KW-0812">Transmembrane</keyword>
<reference evidence="4" key="1">
    <citation type="submission" date="2025-08" db="UniProtKB">
        <authorList>
            <consortium name="Ensembl"/>
        </authorList>
    </citation>
    <scope>IDENTIFICATION</scope>
</reference>
<evidence type="ECO:0000313" key="4">
    <source>
        <dbReference type="Ensembl" id="ENSGMOP00000015290.2"/>
    </source>
</evidence>
<dbReference type="GO" id="GO:0016323">
    <property type="term" value="C:basolateral plasma membrane"/>
    <property type="evidence" value="ECO:0007669"/>
    <property type="project" value="TreeGrafter"/>
</dbReference>
<dbReference type="Gene3D" id="2.60.40.1180">
    <property type="entry name" value="Golgi alpha-mannosidase II"/>
    <property type="match status" value="1"/>
</dbReference>
<reference evidence="4" key="2">
    <citation type="submission" date="2025-09" db="UniProtKB">
        <authorList>
            <consortium name="Ensembl"/>
        </authorList>
    </citation>
    <scope>IDENTIFICATION</scope>
</reference>
<dbReference type="Ensembl" id="ENSGMOT00000015681.2">
    <property type="protein sequence ID" value="ENSGMOP00000015290.2"/>
    <property type="gene ID" value="ENSGMOG00000014294.2"/>
</dbReference>
<proteinExistence type="predicted"/>
<dbReference type="InterPro" id="IPR017853">
    <property type="entry name" value="GH"/>
</dbReference>
<name>A0A8C4ZIG0_GADMO</name>
<evidence type="ECO:0000256" key="2">
    <source>
        <dbReference type="SAM" id="Phobius"/>
    </source>
</evidence>
<evidence type="ECO:0000259" key="3">
    <source>
        <dbReference type="SMART" id="SM00642"/>
    </source>
</evidence>
<dbReference type="GeneTree" id="ENSGT00940000156646"/>
<dbReference type="PANTHER" id="PTHR46673">
    <property type="entry name" value="4F2 CELL-SURFACE ANTIGEN HEAVY CHAIN"/>
    <property type="match status" value="1"/>
</dbReference>
<feature type="region of interest" description="Disordered" evidence="1">
    <location>
        <begin position="1"/>
        <end position="46"/>
    </location>
</feature>
<dbReference type="GO" id="GO:0005975">
    <property type="term" value="P:carbohydrate metabolic process"/>
    <property type="evidence" value="ECO:0007669"/>
    <property type="project" value="InterPro"/>
</dbReference>
<dbReference type="InterPro" id="IPR013780">
    <property type="entry name" value="Glyco_hydro_b"/>
</dbReference>
<protein>
    <recommendedName>
        <fullName evidence="3">Glycosyl hydrolase family 13 catalytic domain-containing protein</fullName>
    </recommendedName>
</protein>
<keyword evidence="2" id="KW-0472">Membrane</keyword>
<evidence type="ECO:0000256" key="1">
    <source>
        <dbReference type="SAM" id="MobiDB-lite"/>
    </source>
</evidence>
<dbReference type="Proteomes" id="UP000694546">
    <property type="component" value="Chromosome 5"/>
</dbReference>
<dbReference type="GO" id="GO:0016324">
    <property type="term" value="C:apical plasma membrane"/>
    <property type="evidence" value="ECO:0007669"/>
    <property type="project" value="TreeGrafter"/>
</dbReference>
<dbReference type="GO" id="GO:1904273">
    <property type="term" value="P:L-alanine import across plasma membrane"/>
    <property type="evidence" value="ECO:0007669"/>
    <property type="project" value="TreeGrafter"/>
</dbReference>